<dbReference type="Pfam" id="PF13519">
    <property type="entry name" value="VWA_2"/>
    <property type="match status" value="1"/>
</dbReference>
<evidence type="ECO:0000313" key="5">
    <source>
        <dbReference type="Proteomes" id="UP000805841"/>
    </source>
</evidence>
<feature type="domain" description="VWFA" evidence="3">
    <location>
        <begin position="418"/>
        <end position="625"/>
    </location>
</feature>
<dbReference type="PROSITE" id="PS00330">
    <property type="entry name" value="HEMOLYSIN_CALCIUM"/>
    <property type="match status" value="1"/>
</dbReference>
<evidence type="ECO:0000259" key="3">
    <source>
        <dbReference type="PROSITE" id="PS50234"/>
    </source>
</evidence>
<dbReference type="InterPro" id="IPR002035">
    <property type="entry name" value="VWF_A"/>
</dbReference>
<dbReference type="Gene3D" id="2.150.10.10">
    <property type="entry name" value="Serralysin-like metalloprotease, C-terminal"/>
    <property type="match status" value="1"/>
</dbReference>
<keyword evidence="1" id="KW-0106">Calcium</keyword>
<dbReference type="Proteomes" id="UP000805841">
    <property type="component" value="Unassembled WGS sequence"/>
</dbReference>
<dbReference type="InterPro" id="IPR010221">
    <property type="entry name" value="VCBS_dom"/>
</dbReference>
<proteinExistence type="predicted"/>
<evidence type="ECO:0000313" key="4">
    <source>
        <dbReference type="EMBL" id="MBD1602043.1"/>
    </source>
</evidence>
<evidence type="ECO:0000256" key="1">
    <source>
        <dbReference type="ARBA" id="ARBA00022837"/>
    </source>
</evidence>
<dbReference type="InterPro" id="IPR018511">
    <property type="entry name" value="Hemolysin-typ_Ca-bd_CS"/>
</dbReference>
<comment type="caution">
    <text evidence="4">The sequence shown here is derived from an EMBL/GenBank/DDBJ whole genome shotgun (WGS) entry which is preliminary data.</text>
</comment>
<dbReference type="InterPro" id="IPR036465">
    <property type="entry name" value="vWFA_dom_sf"/>
</dbReference>
<dbReference type="NCBIfam" id="TIGR01965">
    <property type="entry name" value="VCBS_repeat"/>
    <property type="match status" value="1"/>
</dbReference>
<dbReference type="InterPro" id="IPR001343">
    <property type="entry name" value="Hemolysn_Ca-bd"/>
</dbReference>
<dbReference type="InterPro" id="IPR011049">
    <property type="entry name" value="Serralysin-like_metalloprot_C"/>
</dbReference>
<dbReference type="Gene3D" id="2.60.40.10">
    <property type="entry name" value="Immunoglobulins"/>
    <property type="match status" value="1"/>
</dbReference>
<dbReference type="EMBL" id="JAAOCA010000050">
    <property type="protein sequence ID" value="MBD1602043.1"/>
    <property type="molecule type" value="Genomic_DNA"/>
</dbReference>
<protein>
    <submittedName>
        <fullName evidence="4">VWA domain-containing protein</fullName>
    </submittedName>
</protein>
<dbReference type="RefSeq" id="WP_190426380.1">
    <property type="nucleotide sequence ID" value="NZ_JAAOCA010000050.1"/>
</dbReference>
<dbReference type="PRINTS" id="PR00313">
    <property type="entry name" value="CABNDNGRPT"/>
</dbReference>
<dbReference type="PROSITE" id="PS50234">
    <property type="entry name" value="VWFA"/>
    <property type="match status" value="1"/>
</dbReference>
<feature type="non-terminal residue" evidence="4">
    <location>
        <position position="1"/>
    </location>
</feature>
<dbReference type="CDD" id="cd00198">
    <property type="entry name" value="vWFA"/>
    <property type="match status" value="1"/>
</dbReference>
<reference evidence="4 5" key="1">
    <citation type="journal article" date="2020" name="Insects">
        <title>Bacteria Belonging to Pseudomonas typographi sp. nov. from the Bark Beetle Ips typographus Have Genomic Potential to Aid in the Host Ecology.</title>
        <authorList>
            <person name="Peral-Aranega E."/>
            <person name="Saati-Santamaria Z."/>
            <person name="Kolarik M."/>
            <person name="Rivas R."/>
            <person name="Garcia-Fraile P."/>
        </authorList>
    </citation>
    <scope>NUCLEOTIDE SEQUENCE [LARGE SCALE GENOMIC DNA]</scope>
    <source>
        <strain evidence="4 5">CA3A</strain>
    </source>
</reference>
<dbReference type="SMART" id="SM00327">
    <property type="entry name" value="VWA"/>
    <property type="match status" value="1"/>
</dbReference>
<keyword evidence="5" id="KW-1185">Reference proteome</keyword>
<dbReference type="Gene3D" id="3.40.50.410">
    <property type="entry name" value="von Willebrand factor, type A domain"/>
    <property type="match status" value="1"/>
</dbReference>
<gene>
    <name evidence="4" type="ORF">HAQ05_25525</name>
</gene>
<accession>A0ABR7Z9J5</accession>
<feature type="region of interest" description="Disordered" evidence="2">
    <location>
        <begin position="530"/>
        <end position="557"/>
    </location>
</feature>
<sequence length="1107" mass="114511">SYTVTDADGDTSTAKLNITVGNENDGVTVLDLGTDGGEQKVYEANLPDGSNPNAAALTQTGSFSVDAKDGLATLAIDGKTVIENGQLVLTTVTGQLGNVLTITGYDADTQTLTYSYTLNDREDHGGNADQELSEDFHVVATDSNGDSDDTWLNVRIEDDTPTARDDTNAGVATENAPELDGNVLSNDTLGADYQSEPVTAHTYAGQYGTLVLNADGSYAYTLNENSGLKAGETGVEKFVYTLTDADGDSGTATLTLKVAGTDHPVTLSIECDTLTIQESALDGGSHSNVDGRSVGGTFQVSAPDGLQSLTVGGVDVVKDGQVVEFGTSASSASTPYGTFTVTGFDAASGTVFYTYTLERAADHPSGDGANSVLDNIGIVATDSDGDNTSGQLHIKIVDDTPSANDGGQVLETQAGGTNLMLVIDTSNSMNDSARVGDGSQSRLDFAKDAMDKLLDQYQALGDVRVQIVTFNTEAQQLTSDWVTVSQAKTIIDGLTASGGTNYDYALDQASAAWSADGKLDSAQNVSYFFSDGSPTLSDENPLPSGEQDGRTTQPELGDGISAAEQSAWEGFLSDHDIKSYAIGLGKSAQATYLEPIAYDGTQGKDLPAKVVTDLNDLPATLTGTVTGEPVSGTLVGDNGFGADGGHVKSISLDGMTWNFDAEQGKVTAEGKGDTFSFDASTRILTINTAHGGVLQVDMDSGDYRYAVGTGSDARYQETIGFTLEDGDHDTVSSSITVQVRPAPQAGGDFTATSVQRVVVQGQERVLERSDFHANTTAMVATLLVAGIVGNVEANTRADTLQLSLHKGETVTLSEASSDTEGVRVGVVDAAGHFQAVTGGQFTADSDGTYKLRVEMNNADHSAAHDVKYNIEVNVDYSQVQTSAQPTVQTVPSEHHASIAHALLAQASGAETATATASVADEHTASYQGSAQGVHVDLRDAGFDGLSKLLGSEHDDWLHAGDKGSNLDGGAGNDTLVAGKGSDVLTGGTGGDTFAWEHGASGHDVITDFKVGVDTLDLSQLLGDVAKNASLDDFFKVTVSGAGSDATTHLAVSTSAGGAAAQTIDLQHVNLADQYNAGSMPSSDGLVVNAHDVINGMLGDHSLKVDTV</sequence>
<organism evidence="4 5">
    <name type="scientific">Pseudomonas typographi</name>
    <dbReference type="NCBI Taxonomy" id="2715964"/>
    <lineage>
        <taxon>Bacteria</taxon>
        <taxon>Pseudomonadati</taxon>
        <taxon>Pseudomonadota</taxon>
        <taxon>Gammaproteobacteria</taxon>
        <taxon>Pseudomonadales</taxon>
        <taxon>Pseudomonadaceae</taxon>
        <taxon>Pseudomonas</taxon>
    </lineage>
</organism>
<name>A0ABR7Z9J5_9PSED</name>
<dbReference type="Pfam" id="PF17963">
    <property type="entry name" value="Big_9"/>
    <property type="match status" value="1"/>
</dbReference>
<evidence type="ECO:0000256" key="2">
    <source>
        <dbReference type="SAM" id="MobiDB-lite"/>
    </source>
</evidence>
<dbReference type="SUPFAM" id="SSF53300">
    <property type="entry name" value="vWA-like"/>
    <property type="match status" value="1"/>
</dbReference>
<dbReference type="InterPro" id="IPR013783">
    <property type="entry name" value="Ig-like_fold"/>
</dbReference>
<dbReference type="Pfam" id="PF00353">
    <property type="entry name" value="HemolysinCabind"/>
    <property type="match status" value="1"/>
</dbReference>
<dbReference type="SUPFAM" id="SSF51120">
    <property type="entry name" value="beta-Roll"/>
    <property type="match status" value="1"/>
</dbReference>